<feature type="compositionally biased region" description="Basic and acidic residues" evidence="2">
    <location>
        <begin position="17"/>
        <end position="37"/>
    </location>
</feature>
<evidence type="ECO:0000313" key="4">
    <source>
        <dbReference type="Proteomes" id="UP001168883"/>
    </source>
</evidence>
<evidence type="ECO:0000313" key="3">
    <source>
        <dbReference type="EMBL" id="MDO3681289.1"/>
    </source>
</evidence>
<evidence type="ECO:0000256" key="2">
    <source>
        <dbReference type="SAM" id="MobiDB-lite"/>
    </source>
</evidence>
<name>A0ABT8VJX2_9BACL</name>
<dbReference type="EMBL" id="JAUMKJ010000060">
    <property type="protein sequence ID" value="MDO3681289.1"/>
    <property type="molecule type" value="Genomic_DNA"/>
</dbReference>
<dbReference type="Proteomes" id="UP001168883">
    <property type="component" value="Unassembled WGS sequence"/>
</dbReference>
<comment type="caution">
    <text evidence="3">The sequence shown here is derived from an EMBL/GenBank/DDBJ whole genome shotgun (WGS) entry which is preliminary data.</text>
</comment>
<evidence type="ECO:0000256" key="1">
    <source>
        <dbReference type="SAM" id="Coils"/>
    </source>
</evidence>
<dbReference type="RefSeq" id="WP_302881163.1">
    <property type="nucleotide sequence ID" value="NZ_JAUMKJ010000060.1"/>
</dbReference>
<reference evidence="3" key="1">
    <citation type="submission" date="2023-07" db="EMBL/GenBank/DDBJ databases">
        <authorList>
            <person name="Aktuganov G."/>
            <person name="Boyko T."/>
            <person name="Delegan Y."/>
            <person name="Galimzianova N."/>
            <person name="Gilvanova E."/>
            <person name="Korobov V."/>
            <person name="Kuzmina L."/>
            <person name="Melentiev A."/>
            <person name="Milman P."/>
            <person name="Ryabova A."/>
            <person name="Stupak E."/>
            <person name="Yasakov T."/>
            <person name="Zharikova N."/>
            <person name="Zhurenko E."/>
        </authorList>
    </citation>
    <scope>NUCLEOTIDE SEQUENCE</scope>
    <source>
        <strain evidence="3">IB-739</strain>
    </source>
</reference>
<sequence length="263" mass="30245">MKGEQKPQDVLSNHASPKQEESVERKPETKLIKNDQESKILEKGKRREVGLRLLNEFSDYISKIEQGEASKYNLIMASDRARGLANFNMDDETVKWLIRKQDDIKQNLKDSIVYSGYSVSGVHFIALTHPVTKKQQVYKEAVNKLRGLENEFDFLSDVVMRTDSRSSETSYFAVDVFAEDLLGENKEITIKGVSIPFKKSRSNNISNPNDKRLNESMSIYGREVSNNLIIPNLKWNLFLFDGDTATDEIIIRYDGEDVQLRRE</sequence>
<feature type="region of interest" description="Disordered" evidence="2">
    <location>
        <begin position="1"/>
        <end position="37"/>
    </location>
</feature>
<protein>
    <submittedName>
        <fullName evidence="3">Uncharacterized protein</fullName>
    </submittedName>
</protein>
<proteinExistence type="predicted"/>
<organism evidence="3 4">
    <name type="scientific">Paenibacillus ehimensis</name>
    <dbReference type="NCBI Taxonomy" id="79264"/>
    <lineage>
        <taxon>Bacteria</taxon>
        <taxon>Bacillati</taxon>
        <taxon>Bacillota</taxon>
        <taxon>Bacilli</taxon>
        <taxon>Bacillales</taxon>
        <taxon>Paenibacillaceae</taxon>
        <taxon>Paenibacillus</taxon>
    </lineage>
</organism>
<accession>A0ABT8VJX2</accession>
<keyword evidence="1" id="KW-0175">Coiled coil</keyword>
<gene>
    <name evidence="3" type="ORF">Q3C12_30275</name>
</gene>
<feature type="coiled-coil region" evidence="1">
    <location>
        <begin position="131"/>
        <end position="158"/>
    </location>
</feature>
<keyword evidence="4" id="KW-1185">Reference proteome</keyword>